<dbReference type="EMBL" id="WUTT01000001">
    <property type="protein sequence ID" value="NAW34727.1"/>
    <property type="molecule type" value="Genomic_DNA"/>
</dbReference>
<keyword evidence="1" id="KW-0472">Membrane</keyword>
<feature type="transmembrane region" description="Helical" evidence="1">
    <location>
        <begin position="223"/>
        <end position="242"/>
    </location>
</feature>
<proteinExistence type="predicted"/>
<evidence type="ECO:0000313" key="2">
    <source>
        <dbReference type="EMBL" id="NAW34727.1"/>
    </source>
</evidence>
<feature type="transmembrane region" description="Helical" evidence="1">
    <location>
        <begin position="249"/>
        <end position="280"/>
    </location>
</feature>
<dbReference type="OrthoDB" id="6198094at2"/>
<feature type="transmembrane region" description="Helical" evidence="1">
    <location>
        <begin position="105"/>
        <end position="123"/>
    </location>
</feature>
<reference evidence="2 3" key="1">
    <citation type="submission" date="2019-12" db="EMBL/GenBank/DDBJ databases">
        <title>Draft genome sequencing of Halomonas alimentaria DSM 15356.</title>
        <authorList>
            <person name="Pandiyan K."/>
            <person name="Kushwaha P."/>
            <person name="Gowdham M."/>
            <person name="Chakdar H."/>
            <person name="Singh A."/>
            <person name="Kumar M."/>
            <person name="Saxena A.K."/>
        </authorList>
    </citation>
    <scope>NUCLEOTIDE SEQUENCE [LARGE SCALE GENOMIC DNA]</scope>
    <source>
        <strain evidence="2 3">DSM 15356</strain>
    </source>
</reference>
<feature type="transmembrane region" description="Helical" evidence="1">
    <location>
        <begin position="185"/>
        <end position="211"/>
    </location>
</feature>
<keyword evidence="1" id="KW-1133">Transmembrane helix</keyword>
<comment type="caution">
    <text evidence="2">The sequence shown here is derived from an EMBL/GenBank/DDBJ whole genome shotgun (WGS) entry which is preliminary data.</text>
</comment>
<keyword evidence="3" id="KW-1185">Reference proteome</keyword>
<sequence>MKINKNLAFCIICFPFFYIGSYVLISHYIGGDQVHYRAFYDALSSASYDAVMLLARGYVSSAEPITAYALWFGARAGFSKDVFISLINATFLTFFLLFLRRNRVHPVFVLLLLSNFYIIVILTGAERLKFAYFLFIVSALIEGRSRFFIIMASPAAHLQSFVFIPAIAIYSYAKKIFEILFTWRLNARFAIAFFCAAGLLVFLLIVFFQALLTKAGYYFSNDLRFSSLLQVFALSLISFPLLKNKMGAVLLFVYFSVAILLLGGERVNMIAFSVFTFYLLKERAFSSMRVINLPYLAALAYFSFKSFGFIRNIMLYGNGFYSV</sequence>
<evidence type="ECO:0008006" key="4">
    <source>
        <dbReference type="Google" id="ProtNLM"/>
    </source>
</evidence>
<name>A0A7X5AQR4_9GAMM</name>
<feature type="transmembrane region" description="Helical" evidence="1">
    <location>
        <begin position="155"/>
        <end position="173"/>
    </location>
</feature>
<dbReference type="AlphaFoldDB" id="A0A7X5AQR4"/>
<feature type="transmembrane region" description="Helical" evidence="1">
    <location>
        <begin position="82"/>
        <end position="99"/>
    </location>
</feature>
<protein>
    <recommendedName>
        <fullName evidence="4">EpsG family protein</fullName>
    </recommendedName>
</protein>
<keyword evidence="1" id="KW-0812">Transmembrane</keyword>
<accession>A0A7X5AQR4</accession>
<feature type="transmembrane region" description="Helical" evidence="1">
    <location>
        <begin position="7"/>
        <end position="30"/>
    </location>
</feature>
<organism evidence="2 3">
    <name type="scientific">Halomonas alimentaria</name>
    <dbReference type="NCBI Taxonomy" id="147248"/>
    <lineage>
        <taxon>Bacteria</taxon>
        <taxon>Pseudomonadati</taxon>
        <taxon>Pseudomonadota</taxon>
        <taxon>Gammaproteobacteria</taxon>
        <taxon>Oceanospirillales</taxon>
        <taxon>Halomonadaceae</taxon>
        <taxon>Halomonas</taxon>
    </lineage>
</organism>
<feature type="transmembrane region" description="Helical" evidence="1">
    <location>
        <begin position="286"/>
        <end position="304"/>
    </location>
</feature>
<evidence type="ECO:0000313" key="3">
    <source>
        <dbReference type="Proteomes" id="UP000487929"/>
    </source>
</evidence>
<gene>
    <name evidence="2" type="ORF">GRB96_09905</name>
</gene>
<dbReference type="Proteomes" id="UP000487929">
    <property type="component" value="Unassembled WGS sequence"/>
</dbReference>
<evidence type="ECO:0000256" key="1">
    <source>
        <dbReference type="SAM" id="Phobius"/>
    </source>
</evidence>
<dbReference type="RefSeq" id="WP_161431985.1">
    <property type="nucleotide sequence ID" value="NZ_WUTT01000001.1"/>
</dbReference>